<name>A0A4R1R7U8_9FIRM</name>
<dbReference type="InterPro" id="IPR006043">
    <property type="entry name" value="NCS2"/>
</dbReference>
<evidence type="ECO:0000256" key="6">
    <source>
        <dbReference type="ARBA" id="ARBA00022989"/>
    </source>
</evidence>
<sequence>MASAKAAPSEQALYTRTGMPPLAKAIPLALQHVVAMVVGCITMPMIVASAAGVSASDQIIMVQGSLLVAALAILLQAFGVKGFISSGLPVMVGSGFAFLPTLRSIVEQSGMGGLVGAQIAGACVGMLVGLCFTKIRFLFPPIVTASVVLTIGISLYDTAINYMAGGVATDPSYGSARNWILAFITLATVIICGQFCKGMIKASATLIGMLVGYLAAMAMGMIHFTEVGSAAWVQLPAPFHFAPEFNLNAIISLGIVFMVNAVQDIGQFEATANGAYERAATNAEITGGVIANNLCSLLGGVFGGVPVAAAGQNVGIVVTTKVINRVVFGIAGGVVAVAALVPKLSAILITIPQPVLGGATVTVFGSIAMTGVRMLAREGLSPRSVFIAGLSVAMAVGIPQTANAFAGCPAWIGQIFGNSEVIIVALTAILLNLILPKEKKEN</sequence>
<feature type="transmembrane region" description="Helical" evidence="8">
    <location>
        <begin position="29"/>
        <end position="54"/>
    </location>
</feature>
<dbReference type="STRING" id="1650663.GCA_001486665_02986"/>
<evidence type="ECO:0000256" key="8">
    <source>
        <dbReference type="SAM" id="Phobius"/>
    </source>
</evidence>
<comment type="similarity">
    <text evidence="2">Belongs to the nucleobase:cation symporter-2 (NCS2) (TC 2.A.40) family.</text>
</comment>
<feature type="transmembrane region" description="Helical" evidence="8">
    <location>
        <begin position="245"/>
        <end position="262"/>
    </location>
</feature>
<dbReference type="AlphaFoldDB" id="A0A4R1R7U8"/>
<dbReference type="GO" id="GO:0005886">
    <property type="term" value="C:plasma membrane"/>
    <property type="evidence" value="ECO:0007669"/>
    <property type="project" value="UniProtKB-SubCell"/>
</dbReference>
<feature type="transmembrane region" description="Helical" evidence="8">
    <location>
        <begin position="137"/>
        <end position="156"/>
    </location>
</feature>
<dbReference type="InterPro" id="IPR006042">
    <property type="entry name" value="Xan_ur_permease"/>
</dbReference>
<feature type="transmembrane region" description="Helical" evidence="8">
    <location>
        <begin position="66"/>
        <end position="91"/>
    </location>
</feature>
<dbReference type="RefSeq" id="WP_242868469.1">
    <property type="nucleotide sequence ID" value="NZ_CABKVM010000019.1"/>
</dbReference>
<keyword evidence="3" id="KW-0813">Transport</keyword>
<keyword evidence="4" id="KW-1003">Cell membrane</keyword>
<feature type="transmembrane region" description="Helical" evidence="8">
    <location>
        <begin position="176"/>
        <end position="196"/>
    </location>
</feature>
<evidence type="ECO:0000256" key="4">
    <source>
        <dbReference type="ARBA" id="ARBA00022475"/>
    </source>
</evidence>
<feature type="transmembrane region" description="Helical" evidence="8">
    <location>
        <begin position="355"/>
        <end position="376"/>
    </location>
</feature>
<dbReference type="PROSITE" id="PS01116">
    <property type="entry name" value="XANTH_URACIL_PERMASE"/>
    <property type="match status" value="1"/>
</dbReference>
<organism evidence="9 10">
    <name type="scientific">Allofournierella massiliensis</name>
    <dbReference type="NCBI Taxonomy" id="1650663"/>
    <lineage>
        <taxon>Bacteria</taxon>
        <taxon>Bacillati</taxon>
        <taxon>Bacillota</taxon>
        <taxon>Clostridia</taxon>
        <taxon>Eubacteriales</taxon>
        <taxon>Oscillospiraceae</taxon>
        <taxon>Allofournierella</taxon>
    </lineage>
</organism>
<evidence type="ECO:0000256" key="1">
    <source>
        <dbReference type="ARBA" id="ARBA00004651"/>
    </source>
</evidence>
<evidence type="ECO:0000256" key="2">
    <source>
        <dbReference type="ARBA" id="ARBA00008821"/>
    </source>
</evidence>
<protein>
    <submittedName>
        <fullName evidence="9">NCS2 family nucleobase:cation symporter-2</fullName>
    </submittedName>
</protein>
<reference evidence="9 10" key="1">
    <citation type="submission" date="2019-03" db="EMBL/GenBank/DDBJ databases">
        <title>Genomic Encyclopedia of Type Strains, Phase IV (KMG-IV): sequencing the most valuable type-strain genomes for metagenomic binning, comparative biology and taxonomic classification.</title>
        <authorList>
            <person name="Goeker M."/>
        </authorList>
    </citation>
    <scope>NUCLEOTIDE SEQUENCE [LARGE SCALE GENOMIC DNA]</scope>
    <source>
        <strain evidence="9 10">DSM 100451</strain>
    </source>
</reference>
<accession>A0A4R1R7U8</accession>
<evidence type="ECO:0000256" key="3">
    <source>
        <dbReference type="ARBA" id="ARBA00022448"/>
    </source>
</evidence>
<keyword evidence="6 8" id="KW-1133">Transmembrane helix</keyword>
<keyword evidence="5 8" id="KW-0812">Transmembrane</keyword>
<evidence type="ECO:0000256" key="5">
    <source>
        <dbReference type="ARBA" id="ARBA00022692"/>
    </source>
</evidence>
<keyword evidence="7 8" id="KW-0472">Membrane</keyword>
<dbReference type="EMBL" id="SLUM01000002">
    <property type="protein sequence ID" value="TCL61412.1"/>
    <property type="molecule type" value="Genomic_DNA"/>
</dbReference>
<feature type="transmembrane region" description="Helical" evidence="8">
    <location>
        <begin position="411"/>
        <end position="435"/>
    </location>
</feature>
<dbReference type="NCBIfam" id="TIGR00801">
    <property type="entry name" value="ncs2"/>
    <property type="match status" value="1"/>
</dbReference>
<gene>
    <name evidence="9" type="ORF">EDD77_102151</name>
</gene>
<comment type="caution">
    <text evidence="9">The sequence shown here is derived from an EMBL/GenBank/DDBJ whole genome shotgun (WGS) entry which is preliminary data.</text>
</comment>
<feature type="transmembrane region" description="Helical" evidence="8">
    <location>
        <begin position="385"/>
        <end position="405"/>
    </location>
</feature>
<feature type="transmembrane region" description="Helical" evidence="8">
    <location>
        <begin position="326"/>
        <end position="349"/>
    </location>
</feature>
<dbReference type="PANTHER" id="PTHR42810">
    <property type="entry name" value="PURINE PERMEASE C1399.01C-RELATED"/>
    <property type="match status" value="1"/>
</dbReference>
<evidence type="ECO:0000313" key="9">
    <source>
        <dbReference type="EMBL" id="TCL61412.1"/>
    </source>
</evidence>
<dbReference type="GO" id="GO:0042907">
    <property type="term" value="F:xanthine transmembrane transporter activity"/>
    <property type="evidence" value="ECO:0007669"/>
    <property type="project" value="TreeGrafter"/>
</dbReference>
<feature type="transmembrane region" description="Helical" evidence="8">
    <location>
        <begin position="203"/>
        <end position="225"/>
    </location>
</feature>
<dbReference type="Proteomes" id="UP000295184">
    <property type="component" value="Unassembled WGS sequence"/>
</dbReference>
<comment type="subcellular location">
    <subcellularLocation>
        <location evidence="1">Cell membrane</location>
        <topology evidence="1">Multi-pass membrane protein</topology>
    </subcellularLocation>
</comment>
<proteinExistence type="inferred from homology"/>
<evidence type="ECO:0000256" key="7">
    <source>
        <dbReference type="ARBA" id="ARBA00023136"/>
    </source>
</evidence>
<feature type="transmembrane region" description="Helical" evidence="8">
    <location>
        <begin position="111"/>
        <end position="130"/>
    </location>
</feature>
<dbReference type="PANTHER" id="PTHR42810:SF4">
    <property type="entry name" value="URIC ACID TRANSPORTER UACT"/>
    <property type="match status" value="1"/>
</dbReference>
<evidence type="ECO:0000313" key="10">
    <source>
        <dbReference type="Proteomes" id="UP000295184"/>
    </source>
</evidence>
<dbReference type="Pfam" id="PF00860">
    <property type="entry name" value="Xan_ur_permease"/>
    <property type="match status" value="1"/>
</dbReference>
<dbReference type="NCBIfam" id="NF037981">
    <property type="entry name" value="NCS2_1"/>
    <property type="match status" value="1"/>
</dbReference>